<gene>
    <name evidence="10" type="ORF">CYMTET_10095</name>
</gene>
<keyword evidence="11" id="KW-1185">Reference proteome</keyword>
<keyword evidence="2" id="KW-0479">Metal-binding</keyword>
<organism evidence="10 11">
    <name type="scientific">Cymbomonas tetramitiformis</name>
    <dbReference type="NCBI Taxonomy" id="36881"/>
    <lineage>
        <taxon>Eukaryota</taxon>
        <taxon>Viridiplantae</taxon>
        <taxon>Chlorophyta</taxon>
        <taxon>Pyramimonadophyceae</taxon>
        <taxon>Pyramimonadales</taxon>
        <taxon>Pyramimonadaceae</taxon>
        <taxon>Cymbomonas</taxon>
    </lineage>
</organism>
<dbReference type="InterPro" id="IPR023780">
    <property type="entry name" value="Chromo_domain"/>
</dbReference>
<evidence type="ECO:0000259" key="8">
    <source>
        <dbReference type="PROSITE" id="PS50013"/>
    </source>
</evidence>
<feature type="compositionally biased region" description="Basic and acidic residues" evidence="7">
    <location>
        <begin position="93"/>
        <end position="119"/>
    </location>
</feature>
<dbReference type="InterPro" id="IPR000953">
    <property type="entry name" value="Chromo/chromo_shadow_dom"/>
</dbReference>
<comment type="caution">
    <text evidence="10">The sequence shown here is derived from an EMBL/GenBank/DDBJ whole genome shotgun (WGS) entry which is preliminary data.</text>
</comment>
<dbReference type="InterPro" id="IPR003656">
    <property type="entry name" value="Znf_BED"/>
</dbReference>
<feature type="region of interest" description="Disordered" evidence="7">
    <location>
        <begin position="417"/>
        <end position="440"/>
    </location>
</feature>
<evidence type="ECO:0000256" key="4">
    <source>
        <dbReference type="ARBA" id="ARBA00022833"/>
    </source>
</evidence>
<evidence type="ECO:0000259" key="9">
    <source>
        <dbReference type="PROSITE" id="PS50808"/>
    </source>
</evidence>
<dbReference type="PROSITE" id="PS50013">
    <property type="entry name" value="CHROMO_2"/>
    <property type="match status" value="1"/>
</dbReference>
<dbReference type="SUPFAM" id="SSF53098">
    <property type="entry name" value="Ribonuclease H-like"/>
    <property type="match status" value="1"/>
</dbReference>
<dbReference type="GO" id="GO:0008270">
    <property type="term" value="F:zinc ion binding"/>
    <property type="evidence" value="ECO:0007669"/>
    <property type="project" value="UniProtKB-KW"/>
</dbReference>
<feature type="domain" description="Chromo" evidence="8">
    <location>
        <begin position="43"/>
        <end position="102"/>
    </location>
</feature>
<evidence type="ECO:0000256" key="5">
    <source>
        <dbReference type="ARBA" id="ARBA00023242"/>
    </source>
</evidence>
<comment type="subcellular location">
    <subcellularLocation>
        <location evidence="1">Nucleus</location>
    </subcellularLocation>
</comment>
<feature type="domain" description="BED-type" evidence="9">
    <location>
        <begin position="135"/>
        <end position="193"/>
    </location>
</feature>
<keyword evidence="3 6" id="KW-0863">Zinc-finger</keyword>
<keyword evidence="5" id="KW-0539">Nucleus</keyword>
<dbReference type="Proteomes" id="UP001190700">
    <property type="component" value="Unassembled WGS sequence"/>
</dbReference>
<dbReference type="InterPro" id="IPR016197">
    <property type="entry name" value="Chromo-like_dom_sf"/>
</dbReference>
<evidence type="ECO:0000256" key="2">
    <source>
        <dbReference type="ARBA" id="ARBA00022723"/>
    </source>
</evidence>
<dbReference type="PANTHER" id="PTHR22812">
    <property type="entry name" value="CHROMOBOX PROTEIN"/>
    <property type="match status" value="1"/>
</dbReference>
<name>A0AAE0GPU4_9CHLO</name>
<evidence type="ECO:0008006" key="12">
    <source>
        <dbReference type="Google" id="ProtNLM"/>
    </source>
</evidence>
<dbReference type="Pfam" id="PF02892">
    <property type="entry name" value="zf-BED"/>
    <property type="match status" value="1"/>
</dbReference>
<dbReference type="PROSITE" id="PS50808">
    <property type="entry name" value="ZF_BED"/>
    <property type="match status" value="1"/>
</dbReference>
<dbReference type="EMBL" id="LGRX02003513">
    <property type="protein sequence ID" value="KAK3282149.1"/>
    <property type="molecule type" value="Genomic_DNA"/>
</dbReference>
<protein>
    <recommendedName>
        <fullName evidence="12">Chromo domain-containing protein</fullName>
    </recommendedName>
</protein>
<dbReference type="Gene3D" id="2.40.50.40">
    <property type="match status" value="1"/>
</dbReference>
<dbReference type="SUPFAM" id="SSF54160">
    <property type="entry name" value="Chromo domain-like"/>
    <property type="match status" value="1"/>
</dbReference>
<dbReference type="InterPro" id="IPR051219">
    <property type="entry name" value="Heterochromatin_chromo-domain"/>
</dbReference>
<feature type="region of interest" description="Disordered" evidence="7">
    <location>
        <begin position="93"/>
        <end position="134"/>
    </location>
</feature>
<dbReference type="GO" id="GO:0003677">
    <property type="term" value="F:DNA binding"/>
    <property type="evidence" value="ECO:0007669"/>
    <property type="project" value="InterPro"/>
</dbReference>
<evidence type="ECO:0000256" key="6">
    <source>
        <dbReference type="PROSITE-ProRule" id="PRU00027"/>
    </source>
</evidence>
<dbReference type="SUPFAM" id="SSF57667">
    <property type="entry name" value="beta-beta-alpha zinc fingers"/>
    <property type="match status" value="1"/>
</dbReference>
<proteinExistence type="predicted"/>
<dbReference type="InterPro" id="IPR012337">
    <property type="entry name" value="RNaseH-like_sf"/>
</dbReference>
<dbReference type="GO" id="GO:0005634">
    <property type="term" value="C:nucleus"/>
    <property type="evidence" value="ECO:0007669"/>
    <property type="project" value="UniProtKB-SubCell"/>
</dbReference>
<reference evidence="10 11" key="1">
    <citation type="journal article" date="2015" name="Genome Biol. Evol.">
        <title>Comparative Genomics of a Bacterivorous Green Alga Reveals Evolutionary Causalities and Consequences of Phago-Mixotrophic Mode of Nutrition.</title>
        <authorList>
            <person name="Burns J.A."/>
            <person name="Paasch A."/>
            <person name="Narechania A."/>
            <person name="Kim E."/>
        </authorList>
    </citation>
    <scope>NUCLEOTIDE SEQUENCE [LARGE SCALE GENOMIC DNA]</scope>
    <source>
        <strain evidence="10 11">PLY_AMNH</strain>
    </source>
</reference>
<dbReference type="SMART" id="SM00614">
    <property type="entry name" value="ZnF_BED"/>
    <property type="match status" value="1"/>
</dbReference>
<evidence type="ECO:0000313" key="11">
    <source>
        <dbReference type="Proteomes" id="UP001190700"/>
    </source>
</evidence>
<dbReference type="InterPro" id="IPR036236">
    <property type="entry name" value="Znf_C2H2_sf"/>
</dbReference>
<keyword evidence="4" id="KW-0862">Zinc</keyword>
<dbReference type="SMART" id="SM00298">
    <property type="entry name" value="CHROMO"/>
    <property type="match status" value="1"/>
</dbReference>
<sequence length="603" mass="67534">MARGAGSKRRKTSSIVLVSQGARLLKRTQKHPYDKAGSNDTEYAIREIKNRRESYGVVQYLIGWEGFTDADDTWEPAEHLTGEEHTIRAYRDAQAAKDEAAEAENAEAREARRQRREEANPEASDLVDANDGKSKRRSPIWQFFWVVKDEGGKVTHTVCKQCGEDSERVAYPGNTTNLRSHIAHVHKDVYCKLCIEEKKKSSTAESGSTETEEKSASAGTIESLLPKVSSEKRDVLHKKFTRWLVKRRRPLYLGETDGELRDLFDYIFQGGYVLPTYKIVVQTVLELSDEGRVAVADAIAATLEAGILPSIAGDIWSEGGVAIFGILVYWIDDVLHEKLAAAIPFSNVRHTSPEICFATKASLSAIGIGSYETIGKGSSGIPTVDIVSDFVHCTASDSASNIVSVIGQKLMNNCQERKGLSQNTPPHDNDTRSGWGGAQKQANRYRLNKDAVLLYDTENPRKASTAAPNPDGNVDKDHKLELVEWDIVRESVYVLALTKTAMNMLQSTSHPTMNLVLPTIGSLAYKLDAATPLKFEQEYVYVQNEHVQHARKLLHQDLCRRYFNELMECKLEDYVVATFLDPRYKNLEFRYLEKWNKGESPLA</sequence>
<evidence type="ECO:0000256" key="3">
    <source>
        <dbReference type="ARBA" id="ARBA00022771"/>
    </source>
</evidence>
<dbReference type="AlphaFoldDB" id="A0AAE0GPU4"/>
<evidence type="ECO:0000313" key="10">
    <source>
        <dbReference type="EMBL" id="KAK3282149.1"/>
    </source>
</evidence>
<evidence type="ECO:0000256" key="7">
    <source>
        <dbReference type="SAM" id="MobiDB-lite"/>
    </source>
</evidence>
<dbReference type="Pfam" id="PF00385">
    <property type="entry name" value="Chromo"/>
    <property type="match status" value="1"/>
</dbReference>
<evidence type="ECO:0000256" key="1">
    <source>
        <dbReference type="ARBA" id="ARBA00004123"/>
    </source>
</evidence>
<accession>A0AAE0GPU4</accession>
<feature type="compositionally biased region" description="Polar residues" evidence="7">
    <location>
        <begin position="417"/>
        <end position="426"/>
    </location>
</feature>